<evidence type="ECO:0000256" key="9">
    <source>
        <dbReference type="ARBA" id="ARBA00023012"/>
    </source>
</evidence>
<protein>
    <recommendedName>
        <fullName evidence="3">histidine kinase</fullName>
        <ecNumber evidence="3">2.7.13.3</ecNumber>
    </recommendedName>
</protein>
<feature type="transmembrane region" description="Helical" evidence="10">
    <location>
        <begin position="12"/>
        <end position="39"/>
    </location>
</feature>
<comment type="catalytic activity">
    <reaction evidence="1">
        <text>ATP + protein L-histidine = ADP + protein N-phospho-L-histidine.</text>
        <dbReference type="EC" id="2.7.13.3"/>
    </reaction>
</comment>
<dbReference type="SMART" id="SM00388">
    <property type="entry name" value="HisKA"/>
    <property type="match status" value="1"/>
</dbReference>
<keyword evidence="9" id="KW-0902">Two-component regulatory system</keyword>
<dbReference type="EC" id="2.7.13.3" evidence="3"/>
<feature type="domain" description="HAMP" evidence="12">
    <location>
        <begin position="196"/>
        <end position="249"/>
    </location>
</feature>
<dbReference type="InterPro" id="IPR005467">
    <property type="entry name" value="His_kinase_dom"/>
</dbReference>
<keyword evidence="6 10" id="KW-0812">Transmembrane</keyword>
<evidence type="ECO:0000313" key="14">
    <source>
        <dbReference type="Proteomes" id="UP000617171"/>
    </source>
</evidence>
<keyword evidence="4" id="KW-0597">Phosphoprotein</keyword>
<evidence type="ECO:0000256" key="8">
    <source>
        <dbReference type="ARBA" id="ARBA00022989"/>
    </source>
</evidence>
<name>A0ABR6UKC2_9PSED</name>
<evidence type="ECO:0000256" key="1">
    <source>
        <dbReference type="ARBA" id="ARBA00000085"/>
    </source>
</evidence>
<evidence type="ECO:0000256" key="4">
    <source>
        <dbReference type="ARBA" id="ARBA00022553"/>
    </source>
</evidence>
<sequence>MPFVKKTWRNSISFKVLLAYVVGVGLSILLIALGVLALITSKSDILLTTDVAERTHDLAGKVQFDATGRPLGFDSSEGDRVWTFDSLGREIGYRVLDSTGNVALTSTDATFWSSVTTNPPSQQSRFKFEREGIVMYAATAAVEHQGKTWYLQFSASERLMDLLHGGFAWPFMGAGIALFSLVLLFVFGACAYFTLGYTLKPLREVSESAAAISPRSLHSRLQVKTVPSEVEPLVTSFNQALARLEQGYRVQQEFLATAAHELKTPLALIRSQIELMQDHHARTALLNDVAHMTRQVQQLLLLTEASEVQNYSFATVEIAGIAKEACGYLQRMAEAVDVRLVLVDETPAGGQWQADRSALFTLLKNLLENAIQHAPRGTEVRMHVSADALRVRDWGPGVDREQLPHLFTRFWRGPHRRDHGAGLGLTICQEIARAHGWMLSAKRAEPGLLFELSWPERLDAPARL</sequence>
<dbReference type="Proteomes" id="UP000617171">
    <property type="component" value="Unassembled WGS sequence"/>
</dbReference>
<dbReference type="RefSeq" id="WP_186653127.1">
    <property type="nucleotide sequence ID" value="NZ_JABWQV010000001.1"/>
</dbReference>
<dbReference type="Gene3D" id="1.10.287.130">
    <property type="match status" value="1"/>
</dbReference>
<dbReference type="PANTHER" id="PTHR45436">
    <property type="entry name" value="SENSOR HISTIDINE KINASE YKOH"/>
    <property type="match status" value="1"/>
</dbReference>
<evidence type="ECO:0000256" key="10">
    <source>
        <dbReference type="SAM" id="Phobius"/>
    </source>
</evidence>
<evidence type="ECO:0000313" key="13">
    <source>
        <dbReference type="EMBL" id="MBC3345093.1"/>
    </source>
</evidence>
<keyword evidence="7" id="KW-0418">Kinase</keyword>
<dbReference type="Pfam" id="PF00672">
    <property type="entry name" value="HAMP"/>
    <property type="match status" value="1"/>
</dbReference>
<keyword evidence="10" id="KW-0472">Membrane</keyword>
<dbReference type="PANTHER" id="PTHR45436:SF5">
    <property type="entry name" value="SENSOR HISTIDINE KINASE TRCS"/>
    <property type="match status" value="1"/>
</dbReference>
<dbReference type="SUPFAM" id="SSF55874">
    <property type="entry name" value="ATPase domain of HSP90 chaperone/DNA topoisomerase II/histidine kinase"/>
    <property type="match status" value="1"/>
</dbReference>
<comment type="subcellular location">
    <subcellularLocation>
        <location evidence="2">Membrane</location>
    </subcellularLocation>
</comment>
<keyword evidence="14" id="KW-1185">Reference proteome</keyword>
<reference evidence="13 14" key="1">
    <citation type="journal article" date="2020" name="Microorganisms">
        <title>Reliable Identification of Environmental Pseudomonas Isolates Using the rpoD Gene.</title>
        <authorList>
            <consortium name="The Broad Institute Genome Sequencing Platform"/>
            <person name="Girard L."/>
            <person name="Lood C."/>
            <person name="Rokni-Zadeh H."/>
            <person name="van Noort V."/>
            <person name="Lavigne R."/>
            <person name="De Mot R."/>
        </authorList>
    </citation>
    <scope>NUCLEOTIDE SEQUENCE [LARGE SCALE GENOMIC DNA]</scope>
    <source>
        <strain evidence="13 14">SWRI196</strain>
    </source>
</reference>
<dbReference type="Pfam" id="PF02518">
    <property type="entry name" value="HATPase_c"/>
    <property type="match status" value="1"/>
</dbReference>
<dbReference type="InterPro" id="IPR003660">
    <property type="entry name" value="HAMP_dom"/>
</dbReference>
<evidence type="ECO:0000256" key="3">
    <source>
        <dbReference type="ARBA" id="ARBA00012438"/>
    </source>
</evidence>
<keyword evidence="8 10" id="KW-1133">Transmembrane helix</keyword>
<evidence type="ECO:0000256" key="5">
    <source>
        <dbReference type="ARBA" id="ARBA00022679"/>
    </source>
</evidence>
<dbReference type="InterPro" id="IPR036890">
    <property type="entry name" value="HATPase_C_sf"/>
</dbReference>
<dbReference type="Gene3D" id="3.30.565.10">
    <property type="entry name" value="Histidine kinase-like ATPase, C-terminal domain"/>
    <property type="match status" value="1"/>
</dbReference>
<dbReference type="CDD" id="cd00082">
    <property type="entry name" value="HisKA"/>
    <property type="match status" value="1"/>
</dbReference>
<dbReference type="PROSITE" id="PS50885">
    <property type="entry name" value="HAMP"/>
    <property type="match status" value="1"/>
</dbReference>
<evidence type="ECO:0000259" key="12">
    <source>
        <dbReference type="PROSITE" id="PS50885"/>
    </source>
</evidence>
<gene>
    <name evidence="13" type="ORF">HU811_00415</name>
</gene>
<dbReference type="SMART" id="SM00387">
    <property type="entry name" value="HATPase_c"/>
    <property type="match status" value="1"/>
</dbReference>
<accession>A0ABR6UKC2</accession>
<dbReference type="EMBL" id="JABWQV010000001">
    <property type="protein sequence ID" value="MBC3345093.1"/>
    <property type="molecule type" value="Genomic_DNA"/>
</dbReference>
<dbReference type="Pfam" id="PF00512">
    <property type="entry name" value="HisKA"/>
    <property type="match status" value="1"/>
</dbReference>
<evidence type="ECO:0000256" key="7">
    <source>
        <dbReference type="ARBA" id="ARBA00022777"/>
    </source>
</evidence>
<keyword evidence="5" id="KW-0808">Transferase</keyword>
<dbReference type="SUPFAM" id="SSF47384">
    <property type="entry name" value="Homodimeric domain of signal transducing histidine kinase"/>
    <property type="match status" value="1"/>
</dbReference>
<feature type="domain" description="Histidine kinase" evidence="11">
    <location>
        <begin position="257"/>
        <end position="458"/>
    </location>
</feature>
<dbReference type="CDD" id="cd00075">
    <property type="entry name" value="HATPase"/>
    <property type="match status" value="1"/>
</dbReference>
<dbReference type="InterPro" id="IPR050428">
    <property type="entry name" value="TCS_sensor_his_kinase"/>
</dbReference>
<dbReference type="InterPro" id="IPR036097">
    <property type="entry name" value="HisK_dim/P_sf"/>
</dbReference>
<dbReference type="PROSITE" id="PS50109">
    <property type="entry name" value="HIS_KIN"/>
    <property type="match status" value="1"/>
</dbReference>
<dbReference type="InterPro" id="IPR003661">
    <property type="entry name" value="HisK_dim/P_dom"/>
</dbReference>
<proteinExistence type="predicted"/>
<organism evidence="13 14">
    <name type="scientific">Pseudomonas tehranensis</name>
    <dbReference type="NCBI Taxonomy" id="2745502"/>
    <lineage>
        <taxon>Bacteria</taxon>
        <taxon>Pseudomonadati</taxon>
        <taxon>Pseudomonadota</taxon>
        <taxon>Gammaproteobacteria</taxon>
        <taxon>Pseudomonadales</taxon>
        <taxon>Pseudomonadaceae</taxon>
        <taxon>Pseudomonas</taxon>
    </lineage>
</organism>
<comment type="caution">
    <text evidence="13">The sequence shown here is derived from an EMBL/GenBank/DDBJ whole genome shotgun (WGS) entry which is preliminary data.</text>
</comment>
<feature type="transmembrane region" description="Helical" evidence="10">
    <location>
        <begin position="167"/>
        <end position="193"/>
    </location>
</feature>
<evidence type="ECO:0000256" key="2">
    <source>
        <dbReference type="ARBA" id="ARBA00004370"/>
    </source>
</evidence>
<dbReference type="SMART" id="SM00304">
    <property type="entry name" value="HAMP"/>
    <property type="match status" value="1"/>
</dbReference>
<evidence type="ECO:0000256" key="6">
    <source>
        <dbReference type="ARBA" id="ARBA00022692"/>
    </source>
</evidence>
<evidence type="ECO:0000259" key="11">
    <source>
        <dbReference type="PROSITE" id="PS50109"/>
    </source>
</evidence>
<dbReference type="InterPro" id="IPR003594">
    <property type="entry name" value="HATPase_dom"/>
</dbReference>